<dbReference type="EMBL" id="BAABGY010000011">
    <property type="protein sequence ID" value="GAA4338489.1"/>
    <property type="molecule type" value="Genomic_DNA"/>
</dbReference>
<comment type="caution">
    <text evidence="1">The sequence shown here is derived from an EMBL/GenBank/DDBJ whole genome shotgun (WGS) entry which is preliminary data.</text>
</comment>
<proteinExistence type="predicted"/>
<protein>
    <recommendedName>
        <fullName evidence="3">PAS domain-containing protein</fullName>
    </recommendedName>
</protein>
<keyword evidence="2" id="KW-1185">Reference proteome</keyword>
<accession>A0ABP8HFA7</accession>
<sequence>MMSSAAAYRFLQGGASDSDDSLRFAGEAAGLGIWYCDPAGNLFSGNERFKQRFGLPPA</sequence>
<dbReference type="Gene3D" id="3.30.450.20">
    <property type="entry name" value="PAS domain"/>
    <property type="match status" value="1"/>
</dbReference>
<evidence type="ECO:0000313" key="1">
    <source>
        <dbReference type="EMBL" id="GAA4338489.1"/>
    </source>
</evidence>
<reference evidence="2" key="1">
    <citation type="journal article" date="2019" name="Int. J. Syst. Evol. Microbiol.">
        <title>The Global Catalogue of Microorganisms (GCM) 10K type strain sequencing project: providing services to taxonomists for standard genome sequencing and annotation.</title>
        <authorList>
            <consortium name="The Broad Institute Genomics Platform"/>
            <consortium name="The Broad Institute Genome Sequencing Center for Infectious Disease"/>
            <person name="Wu L."/>
            <person name="Ma J."/>
        </authorList>
    </citation>
    <scope>NUCLEOTIDE SEQUENCE [LARGE SCALE GENOMIC DNA]</scope>
    <source>
        <strain evidence="2">JCM 17919</strain>
    </source>
</reference>
<evidence type="ECO:0000313" key="2">
    <source>
        <dbReference type="Proteomes" id="UP001501725"/>
    </source>
</evidence>
<name>A0ABP8HFA7_9BACT</name>
<organism evidence="1 2">
    <name type="scientific">Flaviaesturariibacter amylovorans</name>
    <dbReference type="NCBI Taxonomy" id="1084520"/>
    <lineage>
        <taxon>Bacteria</taxon>
        <taxon>Pseudomonadati</taxon>
        <taxon>Bacteroidota</taxon>
        <taxon>Chitinophagia</taxon>
        <taxon>Chitinophagales</taxon>
        <taxon>Chitinophagaceae</taxon>
        <taxon>Flaviaestuariibacter</taxon>
    </lineage>
</organism>
<evidence type="ECO:0008006" key="3">
    <source>
        <dbReference type="Google" id="ProtNLM"/>
    </source>
</evidence>
<gene>
    <name evidence="1" type="ORF">GCM10023184_34960</name>
</gene>
<dbReference type="Proteomes" id="UP001501725">
    <property type="component" value="Unassembled WGS sequence"/>
</dbReference>
<dbReference type="RefSeq" id="WP_345257097.1">
    <property type="nucleotide sequence ID" value="NZ_BAABGY010000011.1"/>
</dbReference>